<accession>A0A0F7LAY3</accession>
<feature type="compositionally biased region" description="Basic and acidic residues" evidence="1">
    <location>
        <begin position="58"/>
        <end position="81"/>
    </location>
</feature>
<name>A0A0F7LAY3_9VIRU</name>
<evidence type="ECO:0000313" key="2">
    <source>
        <dbReference type="EMBL" id="AKH48336.1"/>
    </source>
</evidence>
<dbReference type="EMBL" id="KR029603">
    <property type="protein sequence ID" value="AKH48336.1"/>
    <property type="molecule type" value="Genomic_DNA"/>
</dbReference>
<reference evidence="2" key="1">
    <citation type="journal article" date="2015" name="Front. Microbiol.">
        <title>Combining genomic sequencing methods to explore viral diversity and reveal potential virus-host interactions.</title>
        <authorList>
            <person name="Chow C.E."/>
            <person name="Winget D.M."/>
            <person name="White R.A.III."/>
            <person name="Hallam S.J."/>
            <person name="Suttle C.A."/>
        </authorList>
    </citation>
    <scope>NUCLEOTIDE SEQUENCE</scope>
    <source>
        <strain evidence="2">Oxic1_8</strain>
    </source>
</reference>
<proteinExistence type="predicted"/>
<protein>
    <submittedName>
        <fullName evidence="2">Uncharacterized protein</fullName>
    </submittedName>
</protein>
<sequence length="117" mass="13127">MDANQRPGHCVRRFRSNGGGGSWHHQFNVLVGVRVARRFGGSWHERSHLYQIQLGTRNDVDHGEPDNKTNTRRPDGTEPRRRCCEAVARDHYTQAARVRGAGCDSPSRHARAGRAGC</sequence>
<reference evidence="2" key="2">
    <citation type="submission" date="2015-03" db="EMBL/GenBank/DDBJ databases">
        <authorList>
            <person name="Chow C.-E.T."/>
            <person name="Winget D.M."/>
            <person name="White R.A.III."/>
            <person name="Hallam S.J."/>
            <person name="Suttle C.A."/>
        </authorList>
    </citation>
    <scope>NUCLEOTIDE SEQUENCE</scope>
    <source>
        <strain evidence="2">Oxic1_8</strain>
    </source>
</reference>
<evidence type="ECO:0000256" key="1">
    <source>
        <dbReference type="SAM" id="MobiDB-lite"/>
    </source>
</evidence>
<feature type="region of interest" description="Disordered" evidence="1">
    <location>
        <begin position="56"/>
        <end position="81"/>
    </location>
</feature>
<organism evidence="2">
    <name type="scientific">uncultured marine virus</name>
    <dbReference type="NCBI Taxonomy" id="186617"/>
    <lineage>
        <taxon>Viruses</taxon>
        <taxon>environmental samples</taxon>
    </lineage>
</organism>